<name>E7MZH8_9FIRM</name>
<dbReference type="AlphaFoldDB" id="E7MZH8"/>
<dbReference type="InterPro" id="IPR003607">
    <property type="entry name" value="HD/PDEase_dom"/>
</dbReference>
<dbReference type="EMBL" id="AECV01000001">
    <property type="protein sequence ID" value="EFW30492.1"/>
    <property type="molecule type" value="Genomic_DNA"/>
</dbReference>
<evidence type="ECO:0000313" key="2">
    <source>
        <dbReference type="Proteomes" id="UP000004633"/>
    </source>
</evidence>
<dbReference type="InterPro" id="IPR006675">
    <property type="entry name" value="HDIG_dom"/>
</dbReference>
<dbReference type="CDD" id="cd00077">
    <property type="entry name" value="HDc"/>
    <property type="match status" value="1"/>
</dbReference>
<comment type="caution">
    <text evidence="1">The sequence shown here is derived from an EMBL/GenBank/DDBJ whole genome shotgun (WGS) entry which is preliminary data.</text>
</comment>
<reference evidence="1 2" key="1">
    <citation type="submission" date="2010-08" db="EMBL/GenBank/DDBJ databases">
        <authorList>
            <person name="Weinstock G."/>
            <person name="Sodergren E."/>
            <person name="Clifton S."/>
            <person name="Fulton L."/>
            <person name="Fulton B."/>
            <person name="Courtney L."/>
            <person name="Fronick C."/>
            <person name="Harrison M."/>
            <person name="Strong C."/>
            <person name="Farmer C."/>
            <person name="Delahaunty K."/>
            <person name="Markovic C."/>
            <person name="Hall O."/>
            <person name="Minx P."/>
            <person name="Tomlinson C."/>
            <person name="Mitreva M."/>
            <person name="Hou S."/>
            <person name="Chen J."/>
            <person name="Wollam A."/>
            <person name="Pepin K.H."/>
            <person name="Johnson M."/>
            <person name="Bhonagiri V."/>
            <person name="Zhang X."/>
            <person name="Suruliraj S."/>
            <person name="Warren W."/>
            <person name="Chinwalla A."/>
            <person name="Mardis E.R."/>
            <person name="Wilson R.K."/>
        </authorList>
    </citation>
    <scope>NUCLEOTIDE SEQUENCE [LARGE SCALE GENOMIC DNA]</scope>
    <source>
        <strain evidence="1 2">F0399</strain>
    </source>
</reference>
<dbReference type="Proteomes" id="UP000004633">
    <property type="component" value="Unassembled WGS sequence"/>
</dbReference>
<accession>E7MZH8</accession>
<dbReference type="RefSeq" id="WP_009348760.1">
    <property type="nucleotide sequence ID" value="NZ_GL638127.1"/>
</dbReference>
<sequence>MIQRIRQFYWAIWGKMDIGTHTFVRSYLTDDEQELFYAMHPADRFHSFHVALTAKEIYREERHLSSDDYIFLIRCALLHDIGKTKGTTDVWGKVLSVLARRFFPSTIPFFVSKKDKSGICGKVGTAFYVSYHHPEIGAEKLRMIGRYREAIIVAQHQKKEAPEDDPVLSILKRADARN</sequence>
<dbReference type="SUPFAM" id="SSF109604">
    <property type="entry name" value="HD-domain/PDEase-like"/>
    <property type="match status" value="1"/>
</dbReference>
<proteinExistence type="predicted"/>
<dbReference type="STRING" id="749551.HMPREF9555_00119"/>
<gene>
    <name evidence="1" type="ORF">HMPREF9555_00119</name>
</gene>
<protein>
    <submittedName>
        <fullName evidence="1">Uncharacterized protein</fullName>
    </submittedName>
</protein>
<organism evidence="1 2">
    <name type="scientific">Selenomonas artemidis F0399</name>
    <dbReference type="NCBI Taxonomy" id="749551"/>
    <lineage>
        <taxon>Bacteria</taxon>
        <taxon>Bacillati</taxon>
        <taxon>Bacillota</taxon>
        <taxon>Negativicutes</taxon>
        <taxon>Selenomonadales</taxon>
        <taxon>Selenomonadaceae</taxon>
        <taxon>Selenomonas</taxon>
    </lineage>
</organism>
<dbReference type="HOGENOM" id="CLU_124473_1_0_9"/>
<evidence type="ECO:0000313" key="1">
    <source>
        <dbReference type="EMBL" id="EFW30492.1"/>
    </source>
</evidence>
<dbReference type="Gene3D" id="1.10.3210.10">
    <property type="entry name" value="Hypothetical protein af1432"/>
    <property type="match status" value="1"/>
</dbReference>
<dbReference type="NCBIfam" id="TIGR00277">
    <property type="entry name" value="HDIG"/>
    <property type="match status" value="1"/>
</dbReference>
<keyword evidence="2" id="KW-1185">Reference proteome</keyword>